<dbReference type="PANTHER" id="PTHR31170">
    <property type="entry name" value="BNAC04G53230D PROTEIN"/>
    <property type="match status" value="1"/>
</dbReference>
<reference evidence="2" key="2">
    <citation type="submission" date="2019-07" db="EMBL/GenBank/DDBJ databases">
        <authorList>
            <person name="Yang Y."/>
            <person name="Bocs S."/>
            <person name="Baudouin L."/>
        </authorList>
    </citation>
    <scope>NUCLEOTIDE SEQUENCE</scope>
    <source>
        <tissue evidence="2">Spear leaf of Hainan Tall coconut</tissue>
    </source>
</reference>
<evidence type="ECO:0000256" key="1">
    <source>
        <dbReference type="SAM" id="MobiDB-lite"/>
    </source>
</evidence>
<feature type="region of interest" description="Disordered" evidence="1">
    <location>
        <begin position="1"/>
        <end position="42"/>
    </location>
</feature>
<dbReference type="EMBL" id="CM017872">
    <property type="protein sequence ID" value="KAG1328022.1"/>
    <property type="molecule type" value="Genomic_DNA"/>
</dbReference>
<comment type="caution">
    <text evidence="2">The sequence shown here is derived from an EMBL/GenBank/DDBJ whole genome shotgun (WGS) entry which is preliminary data.</text>
</comment>
<dbReference type="InterPro" id="IPR004158">
    <property type="entry name" value="DUF247_pln"/>
</dbReference>
<gene>
    <name evidence="2" type="ORF">COCNU_01G019560</name>
</gene>
<evidence type="ECO:0000313" key="2">
    <source>
        <dbReference type="EMBL" id="KAG1328022.1"/>
    </source>
</evidence>
<dbReference type="PANTHER" id="PTHR31170:SF25">
    <property type="entry name" value="BNAA09G04570D PROTEIN"/>
    <property type="match status" value="1"/>
</dbReference>
<organism evidence="2 3">
    <name type="scientific">Cocos nucifera</name>
    <name type="common">Coconut palm</name>
    <dbReference type="NCBI Taxonomy" id="13894"/>
    <lineage>
        <taxon>Eukaryota</taxon>
        <taxon>Viridiplantae</taxon>
        <taxon>Streptophyta</taxon>
        <taxon>Embryophyta</taxon>
        <taxon>Tracheophyta</taxon>
        <taxon>Spermatophyta</taxon>
        <taxon>Magnoliopsida</taxon>
        <taxon>Liliopsida</taxon>
        <taxon>Arecaceae</taxon>
        <taxon>Arecoideae</taxon>
        <taxon>Cocoseae</taxon>
        <taxon>Attaleinae</taxon>
        <taxon>Cocos</taxon>
    </lineage>
</organism>
<name>A0A8K0HWM1_COCNU</name>
<feature type="compositionally biased region" description="Basic and acidic residues" evidence="1">
    <location>
        <begin position="23"/>
        <end position="42"/>
    </location>
</feature>
<dbReference type="OrthoDB" id="630095at2759"/>
<accession>A0A8K0HWM1</accession>
<protein>
    <submittedName>
        <fullName evidence="2">Putative UPF0481 protein</fullName>
    </submittedName>
</protein>
<keyword evidence="3" id="KW-1185">Reference proteome</keyword>
<dbReference type="AlphaFoldDB" id="A0A8K0HWM1"/>
<sequence>MLQMYARKKEETEEEEIEEEEEVGKVEDETTKEDEGKKRRERTIETREAEVVLDIREEEKQLECPTVAGICTLGLVVDDLLKLENQIPFFIIKFLFDRLKPCEDEKTGLVDLALQLFKHVHPAESRSFEKKRKRSPREYHHLLHLFYSSRIPSEKPPSLEEADPSQEASAFAPKWTPKATELERAGVKFTRKESADSFLTITFEWRKTKIAPLRCLLNLWSGRMDCKSMTIPVLSSETS</sequence>
<dbReference type="Pfam" id="PF03140">
    <property type="entry name" value="DUF247"/>
    <property type="match status" value="1"/>
</dbReference>
<proteinExistence type="predicted"/>
<dbReference type="Proteomes" id="UP000797356">
    <property type="component" value="Chromosome 1"/>
</dbReference>
<evidence type="ECO:0000313" key="3">
    <source>
        <dbReference type="Proteomes" id="UP000797356"/>
    </source>
</evidence>
<reference evidence="2" key="1">
    <citation type="journal article" date="2017" name="Gigascience">
        <title>The genome draft of coconut (Cocos nucifera).</title>
        <authorList>
            <person name="Xiao Y."/>
            <person name="Xu P."/>
            <person name="Fan H."/>
            <person name="Baudouin L."/>
            <person name="Xia W."/>
            <person name="Bocs S."/>
            <person name="Xu J."/>
            <person name="Li Q."/>
            <person name="Guo A."/>
            <person name="Zhou L."/>
            <person name="Li J."/>
            <person name="Wu Y."/>
            <person name="Ma Z."/>
            <person name="Armero A."/>
            <person name="Issali A.E."/>
            <person name="Liu N."/>
            <person name="Peng M."/>
            <person name="Yang Y."/>
        </authorList>
    </citation>
    <scope>NUCLEOTIDE SEQUENCE</scope>
    <source>
        <tissue evidence="2">Spear leaf of Hainan Tall coconut</tissue>
    </source>
</reference>
<feature type="compositionally biased region" description="Acidic residues" evidence="1">
    <location>
        <begin position="12"/>
        <end position="22"/>
    </location>
</feature>